<dbReference type="Pfam" id="PF04969">
    <property type="entry name" value="CS"/>
    <property type="match status" value="1"/>
</dbReference>
<organism evidence="7 8">
    <name type="scientific">Mycoemilia scoparia</name>
    <dbReference type="NCBI Taxonomy" id="417184"/>
    <lineage>
        <taxon>Eukaryota</taxon>
        <taxon>Fungi</taxon>
        <taxon>Fungi incertae sedis</taxon>
        <taxon>Zoopagomycota</taxon>
        <taxon>Kickxellomycotina</taxon>
        <taxon>Kickxellomycetes</taxon>
        <taxon>Kickxellales</taxon>
        <taxon>Kickxellaceae</taxon>
        <taxon>Mycoemilia</taxon>
    </lineage>
</organism>
<dbReference type="PANTHER" id="PTHR46983">
    <property type="entry name" value="CYSTEINE AND HISTIDINE-RICH DOMAIN-CONTAINING PROTEIN 1"/>
    <property type="match status" value="1"/>
</dbReference>
<dbReference type="InterPro" id="IPR008978">
    <property type="entry name" value="HSP20-like_chaperone"/>
</dbReference>
<reference evidence="7" key="1">
    <citation type="submission" date="2022-07" db="EMBL/GenBank/DDBJ databases">
        <title>Phylogenomic reconstructions and comparative analyses of Kickxellomycotina fungi.</title>
        <authorList>
            <person name="Reynolds N.K."/>
            <person name="Stajich J.E."/>
            <person name="Barry K."/>
            <person name="Grigoriev I.V."/>
            <person name="Crous P."/>
            <person name="Smith M.E."/>
        </authorList>
    </citation>
    <scope>NUCLEOTIDE SEQUENCE</scope>
    <source>
        <strain evidence="7">NBRC 100468</strain>
    </source>
</reference>
<evidence type="ECO:0008006" key="9">
    <source>
        <dbReference type="Google" id="ProtNLM"/>
    </source>
</evidence>
<dbReference type="Pfam" id="PF04968">
    <property type="entry name" value="CHORD"/>
    <property type="match status" value="2"/>
</dbReference>
<evidence type="ECO:0000313" key="8">
    <source>
        <dbReference type="Proteomes" id="UP001150538"/>
    </source>
</evidence>
<dbReference type="Gene3D" id="2.60.40.790">
    <property type="match status" value="1"/>
</dbReference>
<dbReference type="InterPro" id="IPR039790">
    <property type="entry name" value="CHRD1"/>
</dbReference>
<evidence type="ECO:0000259" key="6">
    <source>
        <dbReference type="PROSITE" id="PS51401"/>
    </source>
</evidence>
<dbReference type="PROSITE" id="PS51203">
    <property type="entry name" value="CS"/>
    <property type="match status" value="1"/>
</dbReference>
<dbReference type="AlphaFoldDB" id="A0A9W8A6L8"/>
<evidence type="ECO:0000256" key="4">
    <source>
        <dbReference type="SAM" id="MobiDB-lite"/>
    </source>
</evidence>
<feature type="compositionally biased region" description="Polar residues" evidence="4">
    <location>
        <begin position="99"/>
        <end position="115"/>
    </location>
</feature>
<evidence type="ECO:0000256" key="2">
    <source>
        <dbReference type="ARBA" id="ARBA00022737"/>
    </source>
</evidence>
<sequence length="297" mass="33724">MTSVCQRFGCKKQFDEATNGSMDCQYHDAKPVFHEGLKKWPCCNKSFIDFDDFQNCPGCKLGSHSSNKESTPPATPSISSVENHEITKKEGETEVYGNAQVSNNGVSPSIHNALQNPEHKEKVKKDYYIDEDPVDITIEPGTKCKRHCCSASYKDAESRKEKCRFHPGSPIFHEGARGWSCCKKRVMDYEELFNIKGCRDGLHLFVGTKTNEPAKIRKDFYQNPQNVIVSVYIKSADKDKSLVKFIDDQNLELDITTKDGQTYKSTWNLYSKINPESSSYEILSKKIELVLNKGKHL</sequence>
<feature type="domain" description="CHORD" evidence="6">
    <location>
        <begin position="5"/>
        <end position="64"/>
    </location>
</feature>
<evidence type="ECO:0000259" key="5">
    <source>
        <dbReference type="PROSITE" id="PS51203"/>
    </source>
</evidence>
<accession>A0A9W8A6L8</accession>
<protein>
    <recommendedName>
        <fullName evidence="9">Cysteine and histidine-rich domain-containing protein 1</fullName>
    </recommendedName>
</protein>
<proteinExistence type="predicted"/>
<dbReference type="PROSITE" id="PS51401">
    <property type="entry name" value="CHORD"/>
    <property type="match status" value="2"/>
</dbReference>
<dbReference type="Gene3D" id="4.10.1130.20">
    <property type="match status" value="2"/>
</dbReference>
<dbReference type="PANTHER" id="PTHR46983:SF3">
    <property type="entry name" value="CHPADIPLOID STATE MAINTENANCE PROTEIN CHPA"/>
    <property type="match status" value="1"/>
</dbReference>
<dbReference type="GO" id="GO:0046872">
    <property type="term" value="F:metal ion binding"/>
    <property type="evidence" value="ECO:0007669"/>
    <property type="project" value="UniProtKB-KW"/>
</dbReference>
<feature type="region of interest" description="Disordered" evidence="4">
    <location>
        <begin position="99"/>
        <end position="121"/>
    </location>
</feature>
<keyword evidence="3" id="KW-0862">Zinc</keyword>
<name>A0A9W8A6L8_9FUNG</name>
<dbReference type="OrthoDB" id="1898560at2759"/>
<dbReference type="CDD" id="cd06466">
    <property type="entry name" value="p23_CS_SGT1_like"/>
    <property type="match status" value="1"/>
</dbReference>
<dbReference type="SUPFAM" id="SSF49764">
    <property type="entry name" value="HSP20-like chaperones"/>
    <property type="match status" value="1"/>
</dbReference>
<comment type="caution">
    <text evidence="7">The sequence shown here is derived from an EMBL/GenBank/DDBJ whole genome shotgun (WGS) entry which is preliminary data.</text>
</comment>
<feature type="domain" description="CHORD" evidence="6">
    <location>
        <begin position="144"/>
        <end position="203"/>
    </location>
</feature>
<feature type="compositionally biased region" description="Polar residues" evidence="4">
    <location>
        <begin position="63"/>
        <end position="81"/>
    </location>
</feature>
<dbReference type="Proteomes" id="UP001150538">
    <property type="component" value="Unassembled WGS sequence"/>
</dbReference>
<feature type="domain" description="CS" evidence="5">
    <location>
        <begin position="213"/>
        <end position="297"/>
    </location>
</feature>
<dbReference type="InterPro" id="IPR007051">
    <property type="entry name" value="CHORD_dom"/>
</dbReference>
<evidence type="ECO:0000256" key="1">
    <source>
        <dbReference type="ARBA" id="ARBA00022723"/>
    </source>
</evidence>
<keyword evidence="2" id="KW-0677">Repeat</keyword>
<keyword evidence="1" id="KW-0479">Metal-binding</keyword>
<keyword evidence="8" id="KW-1185">Reference proteome</keyword>
<dbReference type="InterPro" id="IPR007052">
    <property type="entry name" value="CS_dom"/>
</dbReference>
<dbReference type="EMBL" id="JANBPU010000011">
    <property type="protein sequence ID" value="KAJ1920649.1"/>
    <property type="molecule type" value="Genomic_DNA"/>
</dbReference>
<feature type="region of interest" description="Disordered" evidence="4">
    <location>
        <begin position="63"/>
        <end position="87"/>
    </location>
</feature>
<evidence type="ECO:0000313" key="7">
    <source>
        <dbReference type="EMBL" id="KAJ1920649.1"/>
    </source>
</evidence>
<evidence type="ECO:0000256" key="3">
    <source>
        <dbReference type="ARBA" id="ARBA00022833"/>
    </source>
</evidence>
<gene>
    <name evidence="7" type="ORF">H4219_001207</name>
</gene>